<evidence type="ECO:0000313" key="5">
    <source>
        <dbReference type="EMBL" id="AXB48588.1"/>
    </source>
</evidence>
<keyword evidence="6" id="KW-1185">Reference proteome</keyword>
<dbReference type="PANTHER" id="PTHR42788:SF13">
    <property type="entry name" value="ALIPHATIC SULFONATES IMPORT ATP-BINDING PROTEIN SSUB"/>
    <property type="match status" value="1"/>
</dbReference>
<dbReference type="KEGG" id="aab:A4R43_17740"/>
<keyword evidence="3" id="KW-0067">ATP-binding</keyword>
<keyword evidence="5" id="KW-0808">Transferase</keyword>
<reference evidence="5 6" key="1">
    <citation type="submission" date="2016-04" db="EMBL/GenBank/DDBJ databases">
        <title>Complete genome sequence and analysis of deep-sea sediment isolate, Amycolatopsis sp. WP1.</title>
        <authorList>
            <person name="Wang H."/>
            <person name="Chen S."/>
            <person name="Wu Q."/>
        </authorList>
    </citation>
    <scope>NUCLEOTIDE SEQUENCE [LARGE SCALE GENOMIC DNA]</scope>
    <source>
        <strain evidence="5 6">WP1</strain>
    </source>
</reference>
<evidence type="ECO:0000256" key="2">
    <source>
        <dbReference type="ARBA" id="ARBA00022741"/>
    </source>
</evidence>
<dbReference type="InterPro" id="IPR027417">
    <property type="entry name" value="P-loop_NTPase"/>
</dbReference>
<dbReference type="SMART" id="SM00382">
    <property type="entry name" value="AAA"/>
    <property type="match status" value="1"/>
</dbReference>
<dbReference type="EMBL" id="CP015163">
    <property type="protein sequence ID" value="AXB48588.1"/>
    <property type="molecule type" value="Genomic_DNA"/>
</dbReference>
<keyword evidence="2" id="KW-0547">Nucleotide-binding</keyword>
<dbReference type="GO" id="GO:0016757">
    <property type="term" value="F:glycosyltransferase activity"/>
    <property type="evidence" value="ECO:0007669"/>
    <property type="project" value="UniProtKB-KW"/>
</dbReference>
<evidence type="ECO:0000256" key="1">
    <source>
        <dbReference type="ARBA" id="ARBA00022448"/>
    </source>
</evidence>
<accession>A0A344LKL4</accession>
<dbReference type="AlphaFoldDB" id="A0A344LKL4"/>
<gene>
    <name evidence="5" type="ORF">A4R43_17740</name>
</gene>
<dbReference type="Gene3D" id="3.40.50.300">
    <property type="entry name" value="P-loop containing nucleotide triphosphate hydrolases"/>
    <property type="match status" value="1"/>
</dbReference>
<sequence>MAENGSGPAVALEAVTIAYPAATGKYTAVSEVDLTVPGGRFVAIVGPTGCGKSTVLNAVAGLREPSAGRVLVDGEELRGLNRRAGYLFQQDALLPWKTVLDNVAFGLELRGIGKRERLELARDWVRRVGLGGFEQSYPHQLSGGMRKRTAVAQTWIGDPALLLMDEPFGALDVQTRQVMENELLGLWTGSGKTVLFVTHDLDEAISLADEVVLLSAGPASRVVGRYPVDLPRPRDLLDIRAAPEFTEIYRSIWADLRDEVMATYDRDVNRTKA</sequence>
<keyword evidence="1" id="KW-0813">Transport</keyword>
<dbReference type="InterPro" id="IPR003593">
    <property type="entry name" value="AAA+_ATPase"/>
</dbReference>
<proteinExistence type="predicted"/>
<dbReference type="InterPro" id="IPR003439">
    <property type="entry name" value="ABC_transporter-like_ATP-bd"/>
</dbReference>
<protein>
    <submittedName>
        <fullName evidence="5">Mannosyltransferase</fullName>
    </submittedName>
</protein>
<dbReference type="GO" id="GO:0016887">
    <property type="term" value="F:ATP hydrolysis activity"/>
    <property type="evidence" value="ECO:0007669"/>
    <property type="project" value="InterPro"/>
</dbReference>
<evidence type="ECO:0000313" key="6">
    <source>
        <dbReference type="Proteomes" id="UP000250434"/>
    </source>
</evidence>
<dbReference type="RefSeq" id="WP_236809099.1">
    <property type="nucleotide sequence ID" value="NZ_CP015163.1"/>
</dbReference>
<dbReference type="Pfam" id="PF00005">
    <property type="entry name" value="ABC_tran"/>
    <property type="match status" value="1"/>
</dbReference>
<name>A0A344LKL4_9PSEU</name>
<dbReference type="Proteomes" id="UP000250434">
    <property type="component" value="Chromosome"/>
</dbReference>
<evidence type="ECO:0000256" key="3">
    <source>
        <dbReference type="ARBA" id="ARBA00022840"/>
    </source>
</evidence>
<dbReference type="GO" id="GO:0005524">
    <property type="term" value="F:ATP binding"/>
    <property type="evidence" value="ECO:0007669"/>
    <property type="project" value="UniProtKB-KW"/>
</dbReference>
<dbReference type="InterPro" id="IPR050166">
    <property type="entry name" value="ABC_transporter_ATP-bind"/>
</dbReference>
<keyword evidence="5" id="KW-0328">Glycosyltransferase</keyword>
<dbReference type="PROSITE" id="PS50893">
    <property type="entry name" value="ABC_TRANSPORTER_2"/>
    <property type="match status" value="1"/>
</dbReference>
<evidence type="ECO:0000259" key="4">
    <source>
        <dbReference type="PROSITE" id="PS50893"/>
    </source>
</evidence>
<feature type="domain" description="ABC transporter" evidence="4">
    <location>
        <begin position="10"/>
        <end position="241"/>
    </location>
</feature>
<dbReference type="SUPFAM" id="SSF52540">
    <property type="entry name" value="P-loop containing nucleoside triphosphate hydrolases"/>
    <property type="match status" value="1"/>
</dbReference>
<dbReference type="CDD" id="cd03293">
    <property type="entry name" value="ABC_NrtD_SsuB_transporters"/>
    <property type="match status" value="1"/>
</dbReference>
<dbReference type="PANTHER" id="PTHR42788">
    <property type="entry name" value="TAURINE IMPORT ATP-BINDING PROTEIN-RELATED"/>
    <property type="match status" value="1"/>
</dbReference>
<organism evidence="5 6">
    <name type="scientific">Amycolatopsis albispora</name>
    <dbReference type="NCBI Taxonomy" id="1804986"/>
    <lineage>
        <taxon>Bacteria</taxon>
        <taxon>Bacillati</taxon>
        <taxon>Actinomycetota</taxon>
        <taxon>Actinomycetes</taxon>
        <taxon>Pseudonocardiales</taxon>
        <taxon>Pseudonocardiaceae</taxon>
        <taxon>Amycolatopsis</taxon>
    </lineage>
</organism>